<proteinExistence type="predicted"/>
<dbReference type="InterPro" id="IPR028098">
    <property type="entry name" value="Glyco_trans_4-like_N"/>
</dbReference>
<feature type="domain" description="Glycosyl transferase family 1" evidence="1">
    <location>
        <begin position="198"/>
        <end position="345"/>
    </location>
</feature>
<dbReference type="PANTHER" id="PTHR45947:SF3">
    <property type="entry name" value="SULFOQUINOVOSYL TRANSFERASE SQD2"/>
    <property type="match status" value="1"/>
</dbReference>
<evidence type="ECO:0000313" key="3">
    <source>
        <dbReference type="EMBL" id="OGG73601.1"/>
    </source>
</evidence>
<dbReference type="InterPro" id="IPR050194">
    <property type="entry name" value="Glycosyltransferase_grp1"/>
</dbReference>
<dbReference type="CDD" id="cd03801">
    <property type="entry name" value="GT4_PimA-like"/>
    <property type="match status" value="1"/>
</dbReference>
<dbReference type="Proteomes" id="UP000178587">
    <property type="component" value="Unassembled WGS sequence"/>
</dbReference>
<dbReference type="PANTHER" id="PTHR45947">
    <property type="entry name" value="SULFOQUINOVOSYL TRANSFERASE SQD2"/>
    <property type="match status" value="1"/>
</dbReference>
<dbReference type="InterPro" id="IPR001296">
    <property type="entry name" value="Glyco_trans_1"/>
</dbReference>
<accession>A0A1F6EIY5</accession>
<dbReference type="Pfam" id="PF00534">
    <property type="entry name" value="Glycos_transf_1"/>
    <property type="match status" value="1"/>
</dbReference>
<name>A0A1F6EIY5_9BACT</name>
<protein>
    <recommendedName>
        <fullName evidence="5">Glycosyltransferase subfamily 4-like N-terminal domain-containing protein</fullName>
    </recommendedName>
</protein>
<sequence length="380" mass="43106">MTAAVHSPRVLLISGLFFPDVGGPATHVRKIAEHFSSLGWKVTVLAFGDRVAKDERYRMVRVSRTLPRILSWFLFTKLIFLFSLRSDCVYAFDLTSSGLPAACAARLFGKPFLLRIGGDRLWERAAEGGKRLMSMQTYYEHGLYATDNPFLFNIMRFVIRSARASVVPNAILKESYVQYYGADESRIEIIKNPFGALRESATREEGTFTFLFAGRFVLYKNLSRVIRAFARVYARHAEARLVFVGEGSEGLSLKKEAEVLCVPLTIIPKVEQNKLFELIRLSSVSLAPALTEFNPNFIMESLALGKPALISRGNGLSVELPDYLQFNPENESEVEAVMERMLDKETYEKALAFVLSLKVEWRWEDVVKEHEKLIAKIRNI</sequence>
<dbReference type="GO" id="GO:0016757">
    <property type="term" value="F:glycosyltransferase activity"/>
    <property type="evidence" value="ECO:0007669"/>
    <property type="project" value="InterPro"/>
</dbReference>
<dbReference type="Gene3D" id="3.40.50.2000">
    <property type="entry name" value="Glycogen Phosphorylase B"/>
    <property type="match status" value="2"/>
</dbReference>
<feature type="domain" description="Glycosyltransferase subfamily 4-like N-terminal" evidence="2">
    <location>
        <begin position="21"/>
        <end position="193"/>
    </location>
</feature>
<evidence type="ECO:0000259" key="1">
    <source>
        <dbReference type="Pfam" id="PF00534"/>
    </source>
</evidence>
<evidence type="ECO:0000259" key="2">
    <source>
        <dbReference type="Pfam" id="PF13439"/>
    </source>
</evidence>
<dbReference type="Pfam" id="PF13439">
    <property type="entry name" value="Glyco_transf_4"/>
    <property type="match status" value="1"/>
</dbReference>
<comment type="caution">
    <text evidence="3">The sequence shown here is derived from an EMBL/GenBank/DDBJ whole genome shotgun (WGS) entry which is preliminary data.</text>
</comment>
<organism evidence="3 4">
    <name type="scientific">Candidatus Kaiserbacteria bacterium RIFCSPLOWO2_01_FULL_50_24</name>
    <dbReference type="NCBI Taxonomy" id="1798507"/>
    <lineage>
        <taxon>Bacteria</taxon>
        <taxon>Candidatus Kaiseribacteriota</taxon>
    </lineage>
</organism>
<gene>
    <name evidence="3" type="ORF">A3A34_02915</name>
</gene>
<dbReference type="EMBL" id="MFLU01000016">
    <property type="protein sequence ID" value="OGG73601.1"/>
    <property type="molecule type" value="Genomic_DNA"/>
</dbReference>
<dbReference type="AlphaFoldDB" id="A0A1F6EIY5"/>
<dbReference type="STRING" id="1798507.A3A34_02915"/>
<dbReference type="SUPFAM" id="SSF53756">
    <property type="entry name" value="UDP-Glycosyltransferase/glycogen phosphorylase"/>
    <property type="match status" value="1"/>
</dbReference>
<evidence type="ECO:0000313" key="4">
    <source>
        <dbReference type="Proteomes" id="UP000178587"/>
    </source>
</evidence>
<reference evidence="3 4" key="1">
    <citation type="journal article" date="2016" name="Nat. Commun.">
        <title>Thousands of microbial genomes shed light on interconnected biogeochemical processes in an aquifer system.</title>
        <authorList>
            <person name="Anantharaman K."/>
            <person name="Brown C.T."/>
            <person name="Hug L.A."/>
            <person name="Sharon I."/>
            <person name="Castelle C.J."/>
            <person name="Probst A.J."/>
            <person name="Thomas B.C."/>
            <person name="Singh A."/>
            <person name="Wilkins M.J."/>
            <person name="Karaoz U."/>
            <person name="Brodie E.L."/>
            <person name="Williams K.H."/>
            <person name="Hubbard S.S."/>
            <person name="Banfield J.F."/>
        </authorList>
    </citation>
    <scope>NUCLEOTIDE SEQUENCE [LARGE SCALE GENOMIC DNA]</scope>
</reference>
<evidence type="ECO:0008006" key="5">
    <source>
        <dbReference type="Google" id="ProtNLM"/>
    </source>
</evidence>